<dbReference type="EMBL" id="QVME01000003">
    <property type="protein sequence ID" value="RGE68293.1"/>
    <property type="molecule type" value="Genomic_DNA"/>
</dbReference>
<evidence type="ECO:0000313" key="4">
    <source>
        <dbReference type="Proteomes" id="UP000196386"/>
    </source>
</evidence>
<keyword evidence="1" id="KW-0812">Transmembrane</keyword>
<evidence type="ECO:0000313" key="2">
    <source>
        <dbReference type="EMBL" id="OUP66613.1"/>
    </source>
</evidence>
<dbReference type="GO" id="GO:0005886">
    <property type="term" value="C:plasma membrane"/>
    <property type="evidence" value="ECO:0007669"/>
    <property type="project" value="InterPro"/>
</dbReference>
<reference evidence="3 5" key="3">
    <citation type="submission" date="2018-08" db="EMBL/GenBank/DDBJ databases">
        <title>A genome reference for cultivated species of the human gut microbiota.</title>
        <authorList>
            <person name="Zou Y."/>
            <person name="Xue W."/>
            <person name="Luo G."/>
        </authorList>
    </citation>
    <scope>NUCLEOTIDE SEQUENCE [LARGE SCALE GENOMIC DNA]</scope>
    <source>
        <strain evidence="3 5">TF05-12AC</strain>
    </source>
</reference>
<accession>A0A1Y4MXM1</accession>
<dbReference type="InterPro" id="IPR011726">
    <property type="entry name" value="KdpF"/>
</dbReference>
<evidence type="ECO:0000313" key="5">
    <source>
        <dbReference type="Proteomes" id="UP000260828"/>
    </source>
</evidence>
<keyword evidence="1" id="KW-0472">Membrane</keyword>
<dbReference type="Proteomes" id="UP000196386">
    <property type="component" value="Unassembled WGS sequence"/>
</dbReference>
<name>A0A1Y4MXM1_9FIRM</name>
<reference evidence="4" key="1">
    <citation type="submission" date="2017-04" db="EMBL/GenBank/DDBJ databases">
        <title>Function of individual gut microbiota members based on whole genome sequencing of pure cultures obtained from chicken caecum.</title>
        <authorList>
            <person name="Medvecky M."/>
            <person name="Cejkova D."/>
            <person name="Polansky O."/>
            <person name="Karasova D."/>
            <person name="Kubasova T."/>
            <person name="Cizek A."/>
            <person name="Rychlik I."/>
        </authorList>
    </citation>
    <scope>NUCLEOTIDE SEQUENCE [LARGE SCALE GENOMIC DNA]</scope>
    <source>
        <strain evidence="4">An175</strain>
    </source>
</reference>
<gene>
    <name evidence="2" type="ORF">B5F11_19165</name>
    <name evidence="3" type="ORF">DXC40_08095</name>
</gene>
<dbReference type="GO" id="GO:0008556">
    <property type="term" value="F:P-type potassium transmembrane transporter activity"/>
    <property type="evidence" value="ECO:0007669"/>
    <property type="project" value="InterPro"/>
</dbReference>
<dbReference type="EMBL" id="NFKP01000039">
    <property type="protein sequence ID" value="OUP66613.1"/>
    <property type="molecule type" value="Genomic_DNA"/>
</dbReference>
<dbReference type="AlphaFoldDB" id="A0A1Y4MXM1"/>
<protein>
    <submittedName>
        <fullName evidence="3">Potassium-transporting ATPase subunit F</fullName>
    </submittedName>
</protein>
<feature type="transmembrane region" description="Helical" evidence="1">
    <location>
        <begin position="18"/>
        <end position="39"/>
    </location>
</feature>
<comment type="caution">
    <text evidence="2">The sequence shown here is derived from an EMBL/GenBank/DDBJ whole genome shotgun (WGS) entry which is preliminary data.</text>
</comment>
<reference evidence="2" key="2">
    <citation type="journal article" date="2018" name="BMC Genomics">
        <title>Whole genome sequencing and function prediction of 133 gut anaerobes isolated from chicken caecum in pure cultures.</title>
        <authorList>
            <person name="Medvecky M."/>
            <person name="Cejkova D."/>
            <person name="Polansky O."/>
            <person name="Karasova D."/>
            <person name="Kubasova T."/>
            <person name="Cizek A."/>
            <person name="Rychlik I."/>
        </authorList>
    </citation>
    <scope>NUCLEOTIDE SEQUENCE</scope>
    <source>
        <strain evidence="2">An175</strain>
    </source>
</reference>
<sequence>MGELSFVLIPHSAVERRIYMLILGGIVLLMGVYLVYALVHPEKF</sequence>
<dbReference type="RefSeq" id="WP_082425350.1">
    <property type="nucleotide sequence ID" value="NZ_NFKP01000039.1"/>
</dbReference>
<evidence type="ECO:0000313" key="3">
    <source>
        <dbReference type="EMBL" id="RGE68293.1"/>
    </source>
</evidence>
<dbReference type="Proteomes" id="UP000260828">
    <property type="component" value="Unassembled WGS sequence"/>
</dbReference>
<proteinExistence type="predicted"/>
<evidence type="ECO:0000256" key="1">
    <source>
        <dbReference type="SAM" id="Phobius"/>
    </source>
</evidence>
<dbReference type="Pfam" id="PF09604">
    <property type="entry name" value="Potass_KdpF"/>
    <property type="match status" value="1"/>
</dbReference>
<keyword evidence="1" id="KW-1133">Transmembrane helix</keyword>
<organism evidence="2 4">
    <name type="scientific">Anaerotruncus colihominis</name>
    <dbReference type="NCBI Taxonomy" id="169435"/>
    <lineage>
        <taxon>Bacteria</taxon>
        <taxon>Bacillati</taxon>
        <taxon>Bacillota</taxon>
        <taxon>Clostridia</taxon>
        <taxon>Eubacteriales</taxon>
        <taxon>Oscillospiraceae</taxon>
        <taxon>Anaerotruncus</taxon>
    </lineage>
</organism>